<feature type="compositionally biased region" description="Basic and acidic residues" evidence="10">
    <location>
        <begin position="228"/>
        <end position="250"/>
    </location>
</feature>
<dbReference type="GO" id="GO:0005634">
    <property type="term" value="C:nucleus"/>
    <property type="evidence" value="ECO:0007669"/>
    <property type="project" value="UniProtKB-SubCell"/>
</dbReference>
<dbReference type="PANTHER" id="PTHR13468">
    <property type="entry name" value="DEK PROTEIN"/>
    <property type="match status" value="1"/>
</dbReference>
<comment type="subunit">
    <text evidence="8">Found in a mRNA splicing-dependent exon junction complex (EJC) with DEK, RBM8A, RNPS1, SRRM1 and ALYREF/THOC4. Interacts with histones H2A, H2B, H3, H4, acetylated histone H4, non-phosphorylated DAXX and HDAC2. Component of the B-WICH complex, at least composed of SMARCA5/SNF2H, BAZ1B/WSTF, SF3B1, DEK, MYO1C, ERCC6, MYBBP1A and DDX21. Binds DNA.</text>
</comment>
<gene>
    <name evidence="12" type="ORF">ACEWY4_020049</name>
</gene>
<comment type="subcellular location">
    <subcellularLocation>
        <location evidence="1">Nucleus</location>
    </subcellularLocation>
</comment>
<evidence type="ECO:0000256" key="3">
    <source>
        <dbReference type="ARBA" id="ARBA00022765"/>
    </source>
</evidence>
<dbReference type="PANTHER" id="PTHR13468:SF1">
    <property type="entry name" value="PROTEIN DEK"/>
    <property type="match status" value="1"/>
</dbReference>
<feature type="compositionally biased region" description="Acidic residues" evidence="10">
    <location>
        <begin position="380"/>
        <end position="389"/>
    </location>
</feature>
<evidence type="ECO:0000256" key="6">
    <source>
        <dbReference type="ARBA" id="ARBA00023242"/>
    </source>
</evidence>
<keyword evidence="5" id="KW-0238">DNA-binding</keyword>
<evidence type="ECO:0000256" key="2">
    <source>
        <dbReference type="ARBA" id="ARBA00022553"/>
    </source>
</evidence>
<evidence type="ECO:0000313" key="12">
    <source>
        <dbReference type="EMBL" id="KAL2084531.1"/>
    </source>
</evidence>
<feature type="compositionally biased region" description="Acidic residues" evidence="10">
    <location>
        <begin position="217"/>
        <end position="227"/>
    </location>
</feature>
<protein>
    <recommendedName>
        <fullName evidence="9">Protein DEK</fullName>
    </recommendedName>
</protein>
<comment type="function">
    <text evidence="7">Involved in chromatin organization.</text>
</comment>
<dbReference type="PROSITE" id="PS51998">
    <property type="entry name" value="DEK_C"/>
    <property type="match status" value="1"/>
</dbReference>
<keyword evidence="6" id="KW-0539">Nucleus</keyword>
<keyword evidence="13" id="KW-1185">Reference proteome</keyword>
<dbReference type="SUPFAM" id="SSF109715">
    <property type="entry name" value="DEK C-terminal domain"/>
    <property type="match status" value="1"/>
</dbReference>
<keyword evidence="4" id="KW-0156">Chromatin regulator</keyword>
<comment type="caution">
    <text evidence="12">The sequence shown here is derived from an EMBL/GenBank/DDBJ whole genome shotgun (WGS) entry which is preliminary data.</text>
</comment>
<dbReference type="GO" id="GO:0003677">
    <property type="term" value="F:DNA binding"/>
    <property type="evidence" value="ECO:0007669"/>
    <property type="project" value="UniProtKB-KW"/>
</dbReference>
<name>A0ABD1JEQ0_9TELE</name>
<sequence length="466" mass="51774">MDDSIAVTELENSYEEEPQVEKSKGFNVGEIIEGKREKKKVERLVQSVQLGKPKERLKIESGDGDKLGEIARINHNIGKMKAPLLKPLHKILFDRPGAAASMKKNLRLFSGFPFKEDSDPYSKKMKMLSKYTNTMLKTICQVLDIERSGKQSVLIERIMAFLMHPVNTGKPVPVKKKKKKKRKNTAADGGQKTSKVSKSPKKAKVEGKSKAIVTDSSSDDDDDDDNEDGKAASRETKSSSAPESRKKDTDDSSDEDEEEVDHDDDDDDDDDDDEEEEAPKSKSPAKKKPAVSKKTTASKKTAKPTPARKKPASKKTAKEEESDASDKSDSDESDNQDGSDFEKSIKKPAAKKKQVKPAPKTKKADSSSHKAAKKRQVLQDSDDSSDDDTPLIKMIKKPPTNDQIKTTVQDLLKEANLEEVTMKQLCQKVYDAYPEFDLTSRKDYIKQTVKSVSRNCSGLTSSLSEI</sequence>
<organism evidence="12 13">
    <name type="scientific">Coilia grayii</name>
    <name type="common">Gray's grenadier anchovy</name>
    <dbReference type="NCBI Taxonomy" id="363190"/>
    <lineage>
        <taxon>Eukaryota</taxon>
        <taxon>Metazoa</taxon>
        <taxon>Chordata</taxon>
        <taxon>Craniata</taxon>
        <taxon>Vertebrata</taxon>
        <taxon>Euteleostomi</taxon>
        <taxon>Actinopterygii</taxon>
        <taxon>Neopterygii</taxon>
        <taxon>Teleostei</taxon>
        <taxon>Clupei</taxon>
        <taxon>Clupeiformes</taxon>
        <taxon>Clupeoidei</taxon>
        <taxon>Engraulidae</taxon>
        <taxon>Coilinae</taxon>
        <taxon>Coilia</taxon>
    </lineage>
</organism>
<keyword evidence="2" id="KW-0597">Phosphoprotein</keyword>
<dbReference type="Pfam" id="PF08766">
    <property type="entry name" value="DEK_C"/>
    <property type="match status" value="1"/>
</dbReference>
<dbReference type="FunFam" id="1.10.10.60:FF:000148">
    <property type="entry name" value="Dek, isoform B"/>
    <property type="match status" value="1"/>
</dbReference>
<evidence type="ECO:0000259" key="11">
    <source>
        <dbReference type="PROSITE" id="PS51998"/>
    </source>
</evidence>
<dbReference type="Proteomes" id="UP001591681">
    <property type="component" value="Unassembled WGS sequence"/>
</dbReference>
<evidence type="ECO:0000256" key="8">
    <source>
        <dbReference type="ARBA" id="ARBA00064832"/>
    </source>
</evidence>
<dbReference type="Gene3D" id="1.10.10.60">
    <property type="entry name" value="Homeodomain-like"/>
    <property type="match status" value="1"/>
</dbReference>
<dbReference type="InterPro" id="IPR014876">
    <property type="entry name" value="DEK_C"/>
</dbReference>
<feature type="compositionally biased region" description="Basic residues" evidence="10">
    <location>
        <begin position="346"/>
        <end position="361"/>
    </location>
</feature>
<dbReference type="EMBL" id="JBHFQA010000017">
    <property type="protein sequence ID" value="KAL2084531.1"/>
    <property type="molecule type" value="Genomic_DNA"/>
</dbReference>
<dbReference type="GO" id="GO:0006325">
    <property type="term" value="P:chromatin organization"/>
    <property type="evidence" value="ECO:0007669"/>
    <property type="project" value="UniProtKB-KW"/>
</dbReference>
<evidence type="ECO:0000256" key="1">
    <source>
        <dbReference type="ARBA" id="ARBA00004123"/>
    </source>
</evidence>
<evidence type="ECO:0000256" key="9">
    <source>
        <dbReference type="ARBA" id="ARBA00074520"/>
    </source>
</evidence>
<evidence type="ECO:0000256" key="5">
    <source>
        <dbReference type="ARBA" id="ARBA00023125"/>
    </source>
</evidence>
<feature type="compositionally biased region" description="Basic residues" evidence="10">
    <location>
        <begin position="173"/>
        <end position="184"/>
    </location>
</feature>
<evidence type="ECO:0000256" key="10">
    <source>
        <dbReference type="SAM" id="MobiDB-lite"/>
    </source>
</evidence>
<dbReference type="GO" id="GO:2000779">
    <property type="term" value="P:regulation of double-strand break repair"/>
    <property type="evidence" value="ECO:0007669"/>
    <property type="project" value="UniProtKB-ARBA"/>
</dbReference>
<feature type="compositionally biased region" description="Basic residues" evidence="10">
    <location>
        <begin position="283"/>
        <end position="315"/>
    </location>
</feature>
<dbReference type="SMART" id="SM00513">
    <property type="entry name" value="SAP"/>
    <property type="match status" value="1"/>
</dbReference>
<dbReference type="InterPro" id="IPR044198">
    <property type="entry name" value="DEK"/>
</dbReference>
<evidence type="ECO:0000256" key="4">
    <source>
        <dbReference type="ARBA" id="ARBA00022853"/>
    </source>
</evidence>
<keyword evidence="3" id="KW-0013">ADP-ribosylation</keyword>
<evidence type="ECO:0000313" key="13">
    <source>
        <dbReference type="Proteomes" id="UP001591681"/>
    </source>
</evidence>
<dbReference type="InterPro" id="IPR003034">
    <property type="entry name" value="SAP_dom"/>
</dbReference>
<evidence type="ECO:0000256" key="7">
    <source>
        <dbReference type="ARBA" id="ARBA00056057"/>
    </source>
</evidence>
<feature type="domain" description="DEK-C" evidence="11">
    <location>
        <begin position="398"/>
        <end position="454"/>
    </location>
</feature>
<feature type="compositionally biased region" description="Acidic residues" evidence="10">
    <location>
        <begin position="251"/>
        <end position="277"/>
    </location>
</feature>
<accession>A0ABD1JEQ0</accession>
<dbReference type="AlphaFoldDB" id="A0ABD1JEQ0"/>
<feature type="compositionally biased region" description="Basic and acidic residues" evidence="10">
    <location>
        <begin position="316"/>
        <end position="330"/>
    </location>
</feature>
<feature type="region of interest" description="Disordered" evidence="10">
    <location>
        <begin position="1"/>
        <end position="21"/>
    </location>
</feature>
<reference evidence="12 13" key="1">
    <citation type="submission" date="2024-09" db="EMBL/GenBank/DDBJ databases">
        <title>A chromosome-level genome assembly of Gray's grenadier anchovy, Coilia grayii.</title>
        <authorList>
            <person name="Fu Z."/>
        </authorList>
    </citation>
    <scope>NUCLEOTIDE SEQUENCE [LARGE SCALE GENOMIC DNA]</scope>
    <source>
        <strain evidence="12">G4</strain>
        <tissue evidence="12">Muscle</tissue>
    </source>
</reference>
<proteinExistence type="predicted"/>
<feature type="region of interest" description="Disordered" evidence="10">
    <location>
        <begin position="167"/>
        <end position="400"/>
    </location>
</feature>